<keyword evidence="3" id="KW-1185">Reference proteome</keyword>
<dbReference type="GO" id="GO:0003677">
    <property type="term" value="F:DNA binding"/>
    <property type="evidence" value="ECO:0007669"/>
    <property type="project" value="InterPro"/>
</dbReference>
<gene>
    <name evidence="2" type="ORF">SAMN06265355_12083</name>
</gene>
<dbReference type="InterPro" id="IPR001387">
    <property type="entry name" value="Cro/C1-type_HTH"/>
</dbReference>
<evidence type="ECO:0000259" key="1">
    <source>
        <dbReference type="PROSITE" id="PS50943"/>
    </source>
</evidence>
<dbReference type="InterPro" id="IPR010982">
    <property type="entry name" value="Lambda_DNA-bd_dom_sf"/>
</dbReference>
<dbReference type="InterPro" id="IPR043917">
    <property type="entry name" value="DUF5753"/>
</dbReference>
<evidence type="ECO:0000313" key="3">
    <source>
        <dbReference type="Proteomes" id="UP000198420"/>
    </source>
</evidence>
<dbReference type="Pfam" id="PF19054">
    <property type="entry name" value="DUF5753"/>
    <property type="match status" value="1"/>
</dbReference>
<dbReference type="CDD" id="cd00093">
    <property type="entry name" value="HTH_XRE"/>
    <property type="match status" value="1"/>
</dbReference>
<dbReference type="Gene3D" id="1.10.260.40">
    <property type="entry name" value="lambda repressor-like DNA-binding domains"/>
    <property type="match status" value="1"/>
</dbReference>
<dbReference type="AlphaFoldDB" id="A0A239FF62"/>
<feature type="domain" description="HTH cro/C1-type" evidence="1">
    <location>
        <begin position="4"/>
        <end position="46"/>
    </location>
</feature>
<dbReference type="EMBL" id="FZNP01000020">
    <property type="protein sequence ID" value="SNS55437.1"/>
    <property type="molecule type" value="Genomic_DNA"/>
</dbReference>
<dbReference type="Proteomes" id="UP000198420">
    <property type="component" value="Unassembled WGS sequence"/>
</dbReference>
<name>A0A239FF62_9ACTN</name>
<reference evidence="3" key="1">
    <citation type="submission" date="2017-06" db="EMBL/GenBank/DDBJ databases">
        <authorList>
            <person name="Varghese N."/>
            <person name="Submissions S."/>
        </authorList>
    </citation>
    <scope>NUCLEOTIDE SEQUENCE [LARGE SCALE GENOMIC DNA]</scope>
    <source>
        <strain evidence="3">DSM 44485</strain>
    </source>
</reference>
<dbReference type="SUPFAM" id="SSF47413">
    <property type="entry name" value="lambda repressor-like DNA-binding domains"/>
    <property type="match status" value="1"/>
</dbReference>
<evidence type="ECO:0000313" key="2">
    <source>
        <dbReference type="EMBL" id="SNS55437.1"/>
    </source>
</evidence>
<dbReference type="Pfam" id="PF13560">
    <property type="entry name" value="HTH_31"/>
    <property type="match status" value="1"/>
</dbReference>
<dbReference type="PROSITE" id="PS50943">
    <property type="entry name" value="HTH_CROC1"/>
    <property type="match status" value="1"/>
</dbReference>
<accession>A0A239FF62</accession>
<proteinExistence type="predicted"/>
<sequence>MMAEELAKRIHYSRMKISRLENAHGRPDVSDVIQILDALDITDARWEEIVRLAHQAAIKGWWDRYGEAMGARHRLYADIESGAGSIREYNLSAIPGILQTAEHTACLIELAKKEGQLDFQPEKMMEARLKRQEVLLRQDGPTYEFVIDEVIVRRRTVPRAIMAAQLRHMVKVVTAEPRFSLRVLPTHADMEGSLLPKATFALYTFPDPADPPMAVVDTITTDLIHTERLEVKRYIQRYEDLTRGALAPQDSLALLTEAADLLINEAGPPA</sequence>
<protein>
    <submittedName>
        <fullName evidence="2">Helix-turn-helix domain-containing protein</fullName>
    </submittedName>
</protein>
<organism evidence="2 3">
    <name type="scientific">Actinomadura mexicana</name>
    <dbReference type="NCBI Taxonomy" id="134959"/>
    <lineage>
        <taxon>Bacteria</taxon>
        <taxon>Bacillati</taxon>
        <taxon>Actinomycetota</taxon>
        <taxon>Actinomycetes</taxon>
        <taxon>Streptosporangiales</taxon>
        <taxon>Thermomonosporaceae</taxon>
        <taxon>Actinomadura</taxon>
    </lineage>
</organism>